<feature type="domain" description="SCP" evidence="1">
    <location>
        <begin position="60"/>
        <end position="174"/>
    </location>
</feature>
<dbReference type="InterPro" id="IPR014044">
    <property type="entry name" value="CAP_dom"/>
</dbReference>
<dbReference type="SUPFAM" id="SSF55797">
    <property type="entry name" value="PR-1-like"/>
    <property type="match status" value="1"/>
</dbReference>
<accession>A0A0K6I0Z7</accession>
<dbReference type="InterPro" id="IPR035940">
    <property type="entry name" value="CAP_sf"/>
</dbReference>
<protein>
    <submittedName>
        <fullName evidence="2">Cysteine-rich secretory protein family</fullName>
    </submittedName>
</protein>
<dbReference type="EMBL" id="CYHE01000006">
    <property type="protein sequence ID" value="CUA96800.1"/>
    <property type="molecule type" value="Genomic_DNA"/>
</dbReference>
<sequence length="181" mass="19894">MHFDEEAIASRREILTGSMMLGGALLLAGCQSKTPADVPPYYRDLARVNAVVDQATAQQMISQYRENNGRGRVVADPVLITLAQQQARVIAAADDIRASLYPQNQLKNRLDAIGESKSYGVENVSAGYRTLAEAFSGWRESPTHNKVMLDERVTRMGIATAYSPSSKYKVFWSLVLVSPKG</sequence>
<dbReference type="Pfam" id="PF00188">
    <property type="entry name" value="CAP"/>
    <property type="match status" value="1"/>
</dbReference>
<dbReference type="AlphaFoldDB" id="A0A0K6I0Z7"/>
<evidence type="ECO:0000313" key="3">
    <source>
        <dbReference type="Proteomes" id="UP000183900"/>
    </source>
</evidence>
<organism evidence="2 3">
    <name type="scientific">Pannonibacter indicus</name>
    <dbReference type="NCBI Taxonomy" id="466044"/>
    <lineage>
        <taxon>Bacteria</taxon>
        <taxon>Pseudomonadati</taxon>
        <taxon>Pseudomonadota</taxon>
        <taxon>Alphaproteobacteria</taxon>
        <taxon>Hyphomicrobiales</taxon>
        <taxon>Stappiaceae</taxon>
        <taxon>Pannonibacter</taxon>
    </lineage>
</organism>
<dbReference type="CDD" id="cd05379">
    <property type="entry name" value="CAP_bacterial"/>
    <property type="match status" value="1"/>
</dbReference>
<dbReference type="RefSeq" id="WP_072242587.1">
    <property type="nucleotide sequence ID" value="NZ_CYHE01000006.1"/>
</dbReference>
<name>A0A0K6I0Z7_9HYPH</name>
<dbReference type="PANTHER" id="PTHR31157">
    <property type="entry name" value="SCP DOMAIN-CONTAINING PROTEIN"/>
    <property type="match status" value="1"/>
</dbReference>
<evidence type="ECO:0000313" key="2">
    <source>
        <dbReference type="EMBL" id="CUA96800.1"/>
    </source>
</evidence>
<gene>
    <name evidence="2" type="ORF">Ga0061067_10693</name>
</gene>
<evidence type="ECO:0000259" key="1">
    <source>
        <dbReference type="Pfam" id="PF00188"/>
    </source>
</evidence>
<dbReference type="PANTHER" id="PTHR31157:SF1">
    <property type="entry name" value="SCP DOMAIN-CONTAINING PROTEIN"/>
    <property type="match status" value="1"/>
</dbReference>
<dbReference type="OrthoDB" id="7852865at2"/>
<dbReference type="Proteomes" id="UP000183900">
    <property type="component" value="Unassembled WGS sequence"/>
</dbReference>
<dbReference type="Gene3D" id="3.40.33.10">
    <property type="entry name" value="CAP"/>
    <property type="match status" value="1"/>
</dbReference>
<keyword evidence="3" id="KW-1185">Reference proteome</keyword>
<proteinExistence type="predicted"/>
<reference evidence="3" key="1">
    <citation type="submission" date="2015-08" db="EMBL/GenBank/DDBJ databases">
        <authorList>
            <person name="Varghese N."/>
        </authorList>
    </citation>
    <scope>NUCLEOTIDE SEQUENCE [LARGE SCALE GENOMIC DNA]</scope>
    <source>
        <strain evidence="3">DSM 23407</strain>
    </source>
</reference>